<keyword evidence="3 5" id="KW-0560">Oxidoreductase</keyword>
<proteinExistence type="inferred from homology"/>
<dbReference type="GO" id="GO:0034599">
    <property type="term" value="P:cellular response to oxidative stress"/>
    <property type="evidence" value="ECO:0007669"/>
    <property type="project" value="TreeGrafter"/>
</dbReference>
<keyword evidence="2 5" id="KW-0575">Peroxidase</keyword>
<keyword evidence="6" id="KW-0732">Signal</keyword>
<gene>
    <name evidence="8" type="ORF">CLV74_13126</name>
</gene>
<dbReference type="InterPro" id="IPR000889">
    <property type="entry name" value="Glutathione_peroxidase"/>
</dbReference>
<evidence type="ECO:0000313" key="8">
    <source>
        <dbReference type="EMBL" id="PRY83392.1"/>
    </source>
</evidence>
<evidence type="ECO:0000256" key="5">
    <source>
        <dbReference type="RuleBase" id="RU000499"/>
    </source>
</evidence>
<dbReference type="PROSITE" id="PS51352">
    <property type="entry name" value="THIOREDOXIN_2"/>
    <property type="match status" value="1"/>
</dbReference>
<feature type="chain" id="PRO_5015718235" description="Glutathione peroxidase" evidence="6">
    <location>
        <begin position="21"/>
        <end position="179"/>
    </location>
</feature>
<evidence type="ECO:0000256" key="4">
    <source>
        <dbReference type="PIRSR" id="PIRSR000303-1"/>
    </source>
</evidence>
<dbReference type="SUPFAM" id="SSF52833">
    <property type="entry name" value="Thioredoxin-like"/>
    <property type="match status" value="1"/>
</dbReference>
<dbReference type="PRINTS" id="PR01011">
    <property type="entry name" value="GLUTPROXDASE"/>
</dbReference>
<accession>A0A2T0W9K1</accession>
<name>A0A2T0W9K1_9RHOB</name>
<dbReference type="AlphaFoldDB" id="A0A2T0W9K1"/>
<dbReference type="InterPro" id="IPR013766">
    <property type="entry name" value="Thioredoxin_domain"/>
</dbReference>
<comment type="caution">
    <text evidence="8">The sequence shown here is derived from an EMBL/GenBank/DDBJ whole genome shotgun (WGS) entry which is preliminary data.</text>
</comment>
<feature type="signal peptide" evidence="6">
    <location>
        <begin position="1"/>
        <end position="20"/>
    </location>
</feature>
<dbReference type="EMBL" id="PVTQ01000031">
    <property type="protein sequence ID" value="PRY83392.1"/>
    <property type="molecule type" value="Genomic_DNA"/>
</dbReference>
<dbReference type="PROSITE" id="PS51355">
    <property type="entry name" value="GLUTATHIONE_PEROXID_3"/>
    <property type="match status" value="1"/>
</dbReference>
<dbReference type="PANTHER" id="PTHR11592">
    <property type="entry name" value="GLUTATHIONE PEROXIDASE"/>
    <property type="match status" value="1"/>
</dbReference>
<evidence type="ECO:0000313" key="9">
    <source>
        <dbReference type="Proteomes" id="UP000238392"/>
    </source>
</evidence>
<dbReference type="Proteomes" id="UP000238392">
    <property type="component" value="Unassembled WGS sequence"/>
</dbReference>
<dbReference type="PANTHER" id="PTHR11592:SF78">
    <property type="entry name" value="GLUTATHIONE PEROXIDASE"/>
    <property type="match status" value="1"/>
</dbReference>
<sequence>MIMSKVIGLAAALFVVGAQAALAGISQFSFTSIDGGALDTAAWEGKPVLVVNSASRCGFTPQYNGMQDLYDRYRDQGLVVLAVPSQDFRQELATAEEVKDFCAVNFDLDFPMTDITHVRGDAAHPFYKWVKQETGFEPTWNFHKVLIGPDGEILGTYDSLVKPTSSKITKAIEQALAGN</sequence>
<protein>
    <recommendedName>
        <fullName evidence="5">Glutathione peroxidase</fullName>
    </recommendedName>
</protein>
<feature type="active site" evidence="4">
    <location>
        <position position="57"/>
    </location>
</feature>
<feature type="domain" description="Thioredoxin" evidence="7">
    <location>
        <begin position="19"/>
        <end position="177"/>
    </location>
</feature>
<comment type="similarity">
    <text evidence="1 5">Belongs to the glutathione peroxidase family.</text>
</comment>
<dbReference type="GO" id="GO:0004601">
    <property type="term" value="F:peroxidase activity"/>
    <property type="evidence" value="ECO:0007669"/>
    <property type="project" value="UniProtKB-KW"/>
</dbReference>
<evidence type="ECO:0000259" key="7">
    <source>
        <dbReference type="PROSITE" id="PS51352"/>
    </source>
</evidence>
<dbReference type="CDD" id="cd00340">
    <property type="entry name" value="GSH_Peroxidase"/>
    <property type="match status" value="1"/>
</dbReference>
<organism evidence="8 9">
    <name type="scientific">Donghicola tyrosinivorans</name>
    <dbReference type="NCBI Taxonomy" id="1652492"/>
    <lineage>
        <taxon>Bacteria</taxon>
        <taxon>Pseudomonadati</taxon>
        <taxon>Pseudomonadota</taxon>
        <taxon>Alphaproteobacteria</taxon>
        <taxon>Rhodobacterales</taxon>
        <taxon>Roseobacteraceae</taxon>
        <taxon>Donghicola</taxon>
    </lineage>
</organism>
<reference evidence="8 9" key="1">
    <citation type="submission" date="2018-03" db="EMBL/GenBank/DDBJ databases">
        <title>Genomic Encyclopedia of Archaeal and Bacterial Type Strains, Phase II (KMG-II): from individual species to whole genera.</title>
        <authorList>
            <person name="Goeker M."/>
        </authorList>
    </citation>
    <scope>NUCLEOTIDE SEQUENCE [LARGE SCALE GENOMIC DNA]</scope>
    <source>
        <strain evidence="8 9">DSM 100212</strain>
    </source>
</reference>
<keyword evidence="9" id="KW-1185">Reference proteome</keyword>
<evidence type="ECO:0000256" key="1">
    <source>
        <dbReference type="ARBA" id="ARBA00006926"/>
    </source>
</evidence>
<evidence type="ECO:0000256" key="3">
    <source>
        <dbReference type="ARBA" id="ARBA00023002"/>
    </source>
</evidence>
<dbReference type="InterPro" id="IPR036249">
    <property type="entry name" value="Thioredoxin-like_sf"/>
</dbReference>
<evidence type="ECO:0000256" key="6">
    <source>
        <dbReference type="SAM" id="SignalP"/>
    </source>
</evidence>
<dbReference type="PIRSF" id="PIRSF000303">
    <property type="entry name" value="Glutathion_perox"/>
    <property type="match status" value="1"/>
</dbReference>
<dbReference type="Pfam" id="PF00255">
    <property type="entry name" value="GSHPx"/>
    <property type="match status" value="1"/>
</dbReference>
<evidence type="ECO:0000256" key="2">
    <source>
        <dbReference type="ARBA" id="ARBA00022559"/>
    </source>
</evidence>
<dbReference type="Gene3D" id="3.40.30.10">
    <property type="entry name" value="Glutaredoxin"/>
    <property type="match status" value="1"/>
</dbReference>